<keyword evidence="3" id="KW-1185">Reference proteome</keyword>
<feature type="transmembrane region" description="Helical" evidence="1">
    <location>
        <begin position="315"/>
        <end position="341"/>
    </location>
</feature>
<feature type="transmembrane region" description="Helical" evidence="1">
    <location>
        <begin position="254"/>
        <end position="271"/>
    </location>
</feature>
<evidence type="ECO:0000313" key="2">
    <source>
        <dbReference type="EMBL" id="TIC78528.1"/>
    </source>
</evidence>
<name>A0A4T0UJ20_9NEIS</name>
<gene>
    <name evidence="2" type="ORF">E5K04_15840</name>
</gene>
<keyword evidence="1" id="KW-0472">Membrane</keyword>
<dbReference type="RefSeq" id="WP_136555821.1">
    <property type="nucleotide sequence ID" value="NZ_STGJ01000026.1"/>
</dbReference>
<feature type="transmembrane region" description="Helical" evidence="1">
    <location>
        <begin position="32"/>
        <end position="50"/>
    </location>
</feature>
<dbReference type="OrthoDB" id="9770040at2"/>
<evidence type="ECO:0000256" key="1">
    <source>
        <dbReference type="SAM" id="Phobius"/>
    </source>
</evidence>
<organism evidence="2 3">
    <name type="scientific">Crenobacter intestini</name>
    <dbReference type="NCBI Taxonomy" id="2563443"/>
    <lineage>
        <taxon>Bacteria</taxon>
        <taxon>Pseudomonadati</taxon>
        <taxon>Pseudomonadota</taxon>
        <taxon>Betaproteobacteria</taxon>
        <taxon>Neisseriales</taxon>
        <taxon>Neisseriaceae</taxon>
        <taxon>Crenobacter</taxon>
    </lineage>
</organism>
<feature type="transmembrane region" description="Helical" evidence="1">
    <location>
        <begin position="377"/>
        <end position="398"/>
    </location>
</feature>
<sequence>MLHTSGSKAGRTPAPIEPASSVRLLTQAPHRAGFFLGGSVLLLALLWWLLELVGRSYGFSLSELPASFLHGQLMLSGFFPLFMLGFIYTAGPKWLGVVPPATVAWLAAILPYALGSVGLLLATRLPVLWPLASTLQGLAWLWACLIWGGRIHVSTAPDRKHAMLILVAFALGAAALGLYAFIAVSRQWQLVHHAETLLLWGMLLPVFMIVCHRMLPFFSANVLQPYQTWRPLWLLYGMVGGVWLHGLIHLMGLPSYLLDAGLAGLLLYTSWRWRLVRSFKVPLLAMQHIAFLWAGLGMAVLVLETGPFATPIIGAGYAALHALALGFMLSMLLAFVTRVTLGHSGRALIASRLTWTLFWCLQALTILRLLGEWVPSLRTPLLLATAVGSVLVMGLWSVRYLPMYTQPRPDGKEG</sequence>
<feature type="transmembrane region" description="Helical" evidence="1">
    <location>
        <begin position="103"/>
        <end position="122"/>
    </location>
</feature>
<dbReference type="InterPro" id="IPR010266">
    <property type="entry name" value="NnrS"/>
</dbReference>
<feature type="transmembrane region" description="Helical" evidence="1">
    <location>
        <begin position="197"/>
        <end position="220"/>
    </location>
</feature>
<feature type="transmembrane region" description="Helical" evidence="1">
    <location>
        <begin position="353"/>
        <end position="371"/>
    </location>
</feature>
<accession>A0A4T0UJ20</accession>
<feature type="transmembrane region" description="Helical" evidence="1">
    <location>
        <begin position="128"/>
        <end position="149"/>
    </location>
</feature>
<proteinExistence type="predicted"/>
<feature type="transmembrane region" description="Helical" evidence="1">
    <location>
        <begin position="283"/>
        <end position="303"/>
    </location>
</feature>
<dbReference type="EMBL" id="STGJ01000026">
    <property type="protein sequence ID" value="TIC78528.1"/>
    <property type="molecule type" value="Genomic_DNA"/>
</dbReference>
<dbReference type="AlphaFoldDB" id="A0A4T0UJ20"/>
<keyword evidence="1" id="KW-0812">Transmembrane</keyword>
<evidence type="ECO:0000313" key="3">
    <source>
        <dbReference type="Proteomes" id="UP000308891"/>
    </source>
</evidence>
<dbReference type="Pfam" id="PF05940">
    <property type="entry name" value="NnrS"/>
    <property type="match status" value="1"/>
</dbReference>
<keyword evidence="1" id="KW-1133">Transmembrane helix</keyword>
<protein>
    <submittedName>
        <fullName evidence="2">NnrS family protein</fullName>
    </submittedName>
</protein>
<dbReference type="Proteomes" id="UP000308891">
    <property type="component" value="Unassembled WGS sequence"/>
</dbReference>
<reference evidence="2 3" key="1">
    <citation type="submission" date="2019-04" db="EMBL/GenBank/DDBJ databases">
        <title>Crenobacter sp. nov.</title>
        <authorList>
            <person name="Shi S."/>
        </authorList>
    </citation>
    <scope>NUCLEOTIDE SEQUENCE [LARGE SCALE GENOMIC DNA]</scope>
    <source>
        <strain evidence="2 3">GY 70310</strain>
    </source>
</reference>
<feature type="transmembrane region" description="Helical" evidence="1">
    <location>
        <begin position="161"/>
        <end position="185"/>
    </location>
</feature>
<feature type="transmembrane region" description="Helical" evidence="1">
    <location>
        <begin position="70"/>
        <end position="91"/>
    </location>
</feature>
<comment type="caution">
    <text evidence="2">The sequence shown here is derived from an EMBL/GenBank/DDBJ whole genome shotgun (WGS) entry which is preliminary data.</text>
</comment>